<keyword evidence="2" id="KW-1185">Reference proteome</keyword>
<comment type="caution">
    <text evidence="1">The sequence shown here is derived from an EMBL/GenBank/DDBJ whole genome shotgun (WGS) entry which is preliminary data.</text>
</comment>
<dbReference type="RefSeq" id="WP_387348199.1">
    <property type="nucleotide sequence ID" value="NZ_JBIAXI010000049.1"/>
</dbReference>
<organism evidence="1 2">
    <name type="scientific">Microtetraspora fusca</name>
    <dbReference type="NCBI Taxonomy" id="1997"/>
    <lineage>
        <taxon>Bacteria</taxon>
        <taxon>Bacillati</taxon>
        <taxon>Actinomycetota</taxon>
        <taxon>Actinomycetes</taxon>
        <taxon>Streptosporangiales</taxon>
        <taxon>Streptosporangiaceae</taxon>
        <taxon>Microtetraspora</taxon>
    </lineage>
</organism>
<dbReference type="EMBL" id="JBIAXI010000049">
    <property type="protein sequence ID" value="MFF4779430.1"/>
    <property type="molecule type" value="Genomic_DNA"/>
</dbReference>
<name>A0ABW6VK09_MICFU</name>
<gene>
    <name evidence="1" type="ORF">ACFY05_42105</name>
</gene>
<evidence type="ECO:0000313" key="2">
    <source>
        <dbReference type="Proteomes" id="UP001602119"/>
    </source>
</evidence>
<reference evidence="1 2" key="1">
    <citation type="submission" date="2024-10" db="EMBL/GenBank/DDBJ databases">
        <title>The Natural Products Discovery Center: Release of the First 8490 Sequenced Strains for Exploring Actinobacteria Biosynthetic Diversity.</title>
        <authorList>
            <person name="Kalkreuter E."/>
            <person name="Kautsar S.A."/>
            <person name="Yang D."/>
            <person name="Bader C.D."/>
            <person name="Teijaro C.N."/>
            <person name="Fluegel L."/>
            <person name="Davis C.M."/>
            <person name="Simpson J.R."/>
            <person name="Lauterbach L."/>
            <person name="Steele A.D."/>
            <person name="Gui C."/>
            <person name="Meng S."/>
            <person name="Li G."/>
            <person name="Viehrig K."/>
            <person name="Ye F."/>
            <person name="Su P."/>
            <person name="Kiefer A.F."/>
            <person name="Nichols A."/>
            <person name="Cepeda A.J."/>
            <person name="Yan W."/>
            <person name="Fan B."/>
            <person name="Jiang Y."/>
            <person name="Adhikari A."/>
            <person name="Zheng C.-J."/>
            <person name="Schuster L."/>
            <person name="Cowan T.M."/>
            <person name="Smanski M.J."/>
            <person name="Chevrette M.G."/>
            <person name="De Carvalho L.P.S."/>
            <person name="Shen B."/>
        </authorList>
    </citation>
    <scope>NUCLEOTIDE SEQUENCE [LARGE SCALE GENOMIC DNA]</scope>
    <source>
        <strain evidence="1 2">NPDC001281</strain>
    </source>
</reference>
<proteinExistence type="predicted"/>
<accession>A0ABW6VK09</accession>
<sequence>MTEQPRTAAELPVSLARELAYSNLGDTIDGWTVVENEQTDARRWVSVHSLVIRNEAGEHYAGWYSRGLTEYQDTRPWEDETVARFDPVVPRTRLVEVTEYVPADKVEPARGGDQ</sequence>
<evidence type="ECO:0000313" key="1">
    <source>
        <dbReference type="EMBL" id="MFF4779430.1"/>
    </source>
</evidence>
<protein>
    <submittedName>
        <fullName evidence="1">Uncharacterized protein</fullName>
    </submittedName>
</protein>
<dbReference type="Proteomes" id="UP001602119">
    <property type="component" value="Unassembled WGS sequence"/>
</dbReference>